<organism evidence="1 2">
    <name type="scientific">Aromatoleum toluolicum</name>
    <dbReference type="NCBI Taxonomy" id="90060"/>
    <lineage>
        <taxon>Bacteria</taxon>
        <taxon>Pseudomonadati</taxon>
        <taxon>Pseudomonadota</taxon>
        <taxon>Betaproteobacteria</taxon>
        <taxon>Rhodocyclales</taxon>
        <taxon>Rhodocyclaceae</taxon>
        <taxon>Aromatoleum</taxon>
    </lineage>
</organism>
<proteinExistence type="predicted"/>
<dbReference type="Proteomes" id="UP000634522">
    <property type="component" value="Unassembled WGS sequence"/>
</dbReference>
<dbReference type="RefSeq" id="WP_169141183.1">
    <property type="nucleotide sequence ID" value="NZ_WTVS01000026.1"/>
</dbReference>
<evidence type="ECO:0000313" key="2">
    <source>
        <dbReference type="Proteomes" id="UP000634522"/>
    </source>
</evidence>
<name>A0ABX1NGK6_9RHOO</name>
<accession>A0ABX1NGK6</accession>
<protein>
    <submittedName>
        <fullName evidence="1">Uncharacterized protein</fullName>
    </submittedName>
</protein>
<reference evidence="1 2" key="1">
    <citation type="submission" date="2019-12" db="EMBL/GenBank/DDBJ databases">
        <title>Comparative genomics gives insights into the taxonomy of the Azoarcus-Aromatoleum group and reveals separate origins of nif in the plant-associated Azoarcus and non-plant-associated Aromatoleum sub-groups.</title>
        <authorList>
            <person name="Lafos M."/>
            <person name="Maluk M."/>
            <person name="Batista M."/>
            <person name="Junghare M."/>
            <person name="Carmona M."/>
            <person name="Faoro H."/>
            <person name="Cruz L.M."/>
            <person name="Battistoni F."/>
            <person name="De Souza E."/>
            <person name="Pedrosa F."/>
            <person name="Chen W.-M."/>
            <person name="Poole P.S."/>
            <person name="Dixon R.A."/>
            <person name="James E.K."/>
        </authorList>
    </citation>
    <scope>NUCLEOTIDE SEQUENCE [LARGE SCALE GENOMIC DNA]</scope>
    <source>
        <strain evidence="1 2">T</strain>
    </source>
</reference>
<dbReference type="EMBL" id="WTVS01000026">
    <property type="protein sequence ID" value="NMF98432.1"/>
    <property type="molecule type" value="Genomic_DNA"/>
</dbReference>
<keyword evidence="2" id="KW-1185">Reference proteome</keyword>
<comment type="caution">
    <text evidence="1">The sequence shown here is derived from an EMBL/GenBank/DDBJ whole genome shotgun (WGS) entry which is preliminary data.</text>
</comment>
<sequence length="162" mass="18788">MTRHLAHMLNRRDESRSAKLQNIQHNRHMIGQYDEIEMLERQAVDAFRRGYARGTHWNVLADSRNVLMLTVCHKIETAHVKADFEAVREVTRIALDALKTIRDREQKTGKFGCNADELNALHALVETSRDFWVRQPAELFRQAVEASARVTKTLVQERRAQG</sequence>
<gene>
    <name evidence="1" type="ORF">GPA27_13655</name>
</gene>
<evidence type="ECO:0000313" key="1">
    <source>
        <dbReference type="EMBL" id="NMF98432.1"/>
    </source>
</evidence>